<dbReference type="PRINTS" id="PR00081">
    <property type="entry name" value="GDHRDH"/>
</dbReference>
<dbReference type="PANTHER" id="PTHR43658:SF8">
    <property type="entry name" value="17-BETA-HYDROXYSTEROID DEHYDROGENASE 14-RELATED"/>
    <property type="match status" value="1"/>
</dbReference>
<dbReference type="Proteomes" id="UP000617355">
    <property type="component" value="Unassembled WGS sequence"/>
</dbReference>
<reference evidence="4" key="1">
    <citation type="journal article" date="2019" name="Int. J. Syst. Evol. Microbiol.">
        <title>The Global Catalogue of Microorganisms (GCM) 10K type strain sequencing project: providing services to taxonomists for standard genome sequencing and annotation.</title>
        <authorList>
            <consortium name="The Broad Institute Genomics Platform"/>
            <consortium name="The Broad Institute Genome Sequencing Center for Infectious Disease"/>
            <person name="Wu L."/>
            <person name="Ma J."/>
        </authorList>
    </citation>
    <scope>NUCLEOTIDE SEQUENCE [LARGE SCALE GENOMIC DNA]</scope>
    <source>
        <strain evidence="4">CGMCC 1.12922</strain>
    </source>
</reference>
<dbReference type="Pfam" id="PF00106">
    <property type="entry name" value="adh_short"/>
    <property type="match status" value="1"/>
</dbReference>
<evidence type="ECO:0000313" key="3">
    <source>
        <dbReference type="EMBL" id="GGD33766.1"/>
    </source>
</evidence>
<dbReference type="EMBL" id="BMGI01000002">
    <property type="protein sequence ID" value="GGD33766.1"/>
    <property type="molecule type" value="Genomic_DNA"/>
</dbReference>
<dbReference type="PROSITE" id="PS00061">
    <property type="entry name" value="ADH_SHORT"/>
    <property type="match status" value="1"/>
</dbReference>
<dbReference type="InterPro" id="IPR020904">
    <property type="entry name" value="Sc_DH/Rdtase_CS"/>
</dbReference>
<keyword evidence="1" id="KW-0560">Oxidoreductase</keyword>
<name>A0ABQ1QLW6_9RHOB</name>
<comment type="similarity">
    <text evidence="2">Belongs to the short-chain dehydrogenases/reductases (SDR) family.</text>
</comment>
<dbReference type="PANTHER" id="PTHR43658">
    <property type="entry name" value="SHORT-CHAIN DEHYDROGENASE/REDUCTASE"/>
    <property type="match status" value="1"/>
</dbReference>
<proteinExistence type="inferred from homology"/>
<keyword evidence="4" id="KW-1185">Reference proteome</keyword>
<sequence length="255" mass="26088">MKIGKDTPLVVTGGASGLGEAVARAFAALGAPVALFDLNEARGEAVAAELGGVFARVDVSDPESVRAGFAKVRAVQGQERVLMNCAGIGPAAKTVSKGVAHDPALFMKAITVNLGGSFNCASQAAEGMVAAEPLNDDGERGAIINTASVAAFDGQVGQVAYAASKGGVVGMTLPMARDLSRDGIRVNTIAPGIFLTPLLDQLPQEVQDSLGAQVPFPSRLGKPEEFAALALHMAQNAMLNAEVIRLDGAIRMAPR</sequence>
<protein>
    <submittedName>
        <fullName evidence="3">3-hydroxyacyl-CoA dehydrogenase</fullName>
    </submittedName>
</protein>
<accession>A0ABQ1QLW6</accession>
<comment type="caution">
    <text evidence="3">The sequence shown here is derived from an EMBL/GenBank/DDBJ whole genome shotgun (WGS) entry which is preliminary data.</text>
</comment>
<evidence type="ECO:0000313" key="4">
    <source>
        <dbReference type="Proteomes" id="UP000617355"/>
    </source>
</evidence>
<dbReference type="SUPFAM" id="SSF51735">
    <property type="entry name" value="NAD(P)-binding Rossmann-fold domains"/>
    <property type="match status" value="1"/>
</dbReference>
<dbReference type="RefSeq" id="WP_188527223.1">
    <property type="nucleotide sequence ID" value="NZ_BMGI01000002.1"/>
</dbReference>
<dbReference type="Gene3D" id="3.40.50.720">
    <property type="entry name" value="NAD(P)-binding Rossmann-like Domain"/>
    <property type="match status" value="1"/>
</dbReference>
<organism evidence="3 4">
    <name type="scientific">Sinisalibacter lacisalsi</name>
    <dbReference type="NCBI Taxonomy" id="1526570"/>
    <lineage>
        <taxon>Bacteria</taxon>
        <taxon>Pseudomonadati</taxon>
        <taxon>Pseudomonadota</taxon>
        <taxon>Alphaproteobacteria</taxon>
        <taxon>Rhodobacterales</taxon>
        <taxon>Roseobacteraceae</taxon>
        <taxon>Sinisalibacter</taxon>
    </lineage>
</organism>
<dbReference type="PRINTS" id="PR00080">
    <property type="entry name" value="SDRFAMILY"/>
</dbReference>
<gene>
    <name evidence="3" type="ORF">GCM10011358_17230</name>
</gene>
<evidence type="ECO:0000256" key="2">
    <source>
        <dbReference type="RuleBase" id="RU000363"/>
    </source>
</evidence>
<dbReference type="InterPro" id="IPR002347">
    <property type="entry name" value="SDR_fam"/>
</dbReference>
<dbReference type="InterPro" id="IPR036291">
    <property type="entry name" value="NAD(P)-bd_dom_sf"/>
</dbReference>
<evidence type="ECO:0000256" key="1">
    <source>
        <dbReference type="ARBA" id="ARBA00023002"/>
    </source>
</evidence>